<evidence type="ECO:0000259" key="13">
    <source>
        <dbReference type="Pfam" id="PF02767"/>
    </source>
</evidence>
<evidence type="ECO:0000313" key="16">
    <source>
        <dbReference type="Proteomes" id="UP000045285"/>
    </source>
</evidence>
<dbReference type="SUPFAM" id="SSF55979">
    <property type="entry name" value="DNA clamp"/>
    <property type="match status" value="3"/>
</dbReference>
<evidence type="ECO:0000256" key="11">
    <source>
        <dbReference type="ARBA" id="ARBA00033276"/>
    </source>
</evidence>
<evidence type="ECO:0000313" key="15">
    <source>
        <dbReference type="EMBL" id="CDX26790.1"/>
    </source>
</evidence>
<dbReference type="Pfam" id="PF02768">
    <property type="entry name" value="DNA_pol3_beta_3"/>
    <property type="match status" value="1"/>
</dbReference>
<keyword evidence="9" id="KW-0238">DNA-binding</keyword>
<dbReference type="Gene3D" id="3.10.150.10">
    <property type="entry name" value="DNA Polymerase III, subunit A, domain 2"/>
    <property type="match status" value="1"/>
</dbReference>
<dbReference type="InterPro" id="IPR022637">
    <property type="entry name" value="DNA_polIII_beta_cen"/>
</dbReference>
<keyword evidence="7" id="KW-0235">DNA replication</keyword>
<dbReference type="InterPro" id="IPR022634">
    <property type="entry name" value="DNA_polIII_beta_N"/>
</dbReference>
<evidence type="ECO:0000259" key="14">
    <source>
        <dbReference type="Pfam" id="PF02768"/>
    </source>
</evidence>
<organism evidence="15 16">
    <name type="scientific">Mesorhizobium plurifarium</name>
    <dbReference type="NCBI Taxonomy" id="69974"/>
    <lineage>
        <taxon>Bacteria</taxon>
        <taxon>Pseudomonadati</taxon>
        <taxon>Pseudomonadota</taxon>
        <taxon>Alphaproteobacteria</taxon>
        <taxon>Hyphomicrobiales</taxon>
        <taxon>Phyllobacteriaceae</taxon>
        <taxon>Mesorhizobium</taxon>
    </lineage>
</organism>
<dbReference type="AlphaFoldDB" id="A0A090EA38"/>
<evidence type="ECO:0000256" key="10">
    <source>
        <dbReference type="ARBA" id="ARBA00030988"/>
    </source>
</evidence>
<proteinExistence type="inferred from homology"/>
<evidence type="ECO:0000256" key="3">
    <source>
        <dbReference type="ARBA" id="ARBA00021035"/>
    </source>
</evidence>
<dbReference type="GO" id="GO:0008408">
    <property type="term" value="F:3'-5' exonuclease activity"/>
    <property type="evidence" value="ECO:0007669"/>
    <property type="project" value="InterPro"/>
</dbReference>
<dbReference type="GO" id="GO:0003887">
    <property type="term" value="F:DNA-directed DNA polymerase activity"/>
    <property type="evidence" value="ECO:0007669"/>
    <property type="project" value="UniProtKB-KW"/>
</dbReference>
<evidence type="ECO:0000256" key="4">
    <source>
        <dbReference type="ARBA" id="ARBA00022490"/>
    </source>
</evidence>
<dbReference type="Gene3D" id="3.70.10.10">
    <property type="match status" value="1"/>
</dbReference>
<evidence type="ECO:0000256" key="5">
    <source>
        <dbReference type="ARBA" id="ARBA00022679"/>
    </source>
</evidence>
<keyword evidence="5 15" id="KW-0808">Transferase</keyword>
<comment type="subcellular location">
    <subcellularLocation>
        <location evidence="1">Cytoplasm</location>
    </subcellularLocation>
</comment>
<dbReference type="Pfam" id="PF02767">
    <property type="entry name" value="DNA_pol3_beta_2"/>
    <property type="match status" value="1"/>
</dbReference>
<keyword evidence="8" id="KW-0239">DNA-directed DNA polymerase</keyword>
<dbReference type="Pfam" id="PF00712">
    <property type="entry name" value="DNA_pol3_beta"/>
    <property type="match status" value="1"/>
</dbReference>
<dbReference type="NCBIfam" id="TIGR00663">
    <property type="entry name" value="dnan"/>
    <property type="match status" value="1"/>
</dbReference>
<evidence type="ECO:0000256" key="6">
    <source>
        <dbReference type="ARBA" id="ARBA00022695"/>
    </source>
</evidence>
<protein>
    <recommendedName>
        <fullName evidence="3">Beta sliding clamp</fullName>
    </recommendedName>
    <alternativeName>
        <fullName evidence="11">Beta-clamp processivity factor</fullName>
    </alternativeName>
    <alternativeName>
        <fullName evidence="10">DNA polymerase III beta sliding clamp subunit</fullName>
    </alternativeName>
</protein>
<dbReference type="PANTHER" id="PTHR30478">
    <property type="entry name" value="DNA POLYMERASE III SUBUNIT BETA"/>
    <property type="match status" value="1"/>
</dbReference>
<sequence>MNAFNHDIARLSAGVAACALADIDVSNVIPFAPRPVDPVADMPEPIAAEPVAEAAAAAEAPAASLAPATAVVDRAALTRALDFIANVVERRNTIPILSNVMLAASDNGLVVTGTDLDIEISVAVSGAIDSHFALTLPAHTLRDLLKRASASEFVGFTSPNLSDDDAWAATVDLEKVKYQLQMLPVADFPSLHYGASSHCFSVPGADLVDGFGGVAMAISTEETRYYLNGVYLHHVEPRAIDRYHGDLGALRMVATDGHRMCRQDLTASEGMAGMPGVILPRKTVALLQKLLKGKACPATVDIGVNETKMRFSFDGVTITSKLIDGSYPDYQRVIPTNNDKPATFKSAELAEGIRSVSLISSARNRGVKLDVSADACRLTAHDVDNGTAVAEIAATYAGDSLEIGFNPSYLQAFIDTAESETITLTLADAGSPTLITGDRKGWLGVLMPMRV</sequence>
<dbReference type="GO" id="GO:0006271">
    <property type="term" value="P:DNA strand elongation involved in DNA replication"/>
    <property type="evidence" value="ECO:0007669"/>
    <property type="project" value="TreeGrafter"/>
</dbReference>
<feature type="domain" description="DNA polymerase III beta sliding clamp C-terminal" evidence="14">
    <location>
        <begin position="332"/>
        <end position="449"/>
    </location>
</feature>
<dbReference type="PANTHER" id="PTHR30478:SF0">
    <property type="entry name" value="BETA SLIDING CLAMP"/>
    <property type="match status" value="1"/>
</dbReference>
<keyword evidence="6 15" id="KW-0548">Nucleotidyltransferase</keyword>
<dbReference type="InterPro" id="IPR022635">
    <property type="entry name" value="DNA_polIII_beta_C"/>
</dbReference>
<reference evidence="16" key="1">
    <citation type="submission" date="2014-08" db="EMBL/GenBank/DDBJ databases">
        <authorList>
            <person name="Moulin L."/>
        </authorList>
    </citation>
    <scope>NUCLEOTIDE SEQUENCE [LARGE SCALE GENOMIC DNA]</scope>
</reference>
<evidence type="ECO:0000256" key="2">
    <source>
        <dbReference type="ARBA" id="ARBA00010752"/>
    </source>
</evidence>
<dbReference type="GO" id="GO:0009360">
    <property type="term" value="C:DNA polymerase III complex"/>
    <property type="evidence" value="ECO:0007669"/>
    <property type="project" value="InterPro"/>
</dbReference>
<evidence type="ECO:0000256" key="1">
    <source>
        <dbReference type="ARBA" id="ARBA00004496"/>
    </source>
</evidence>
<comment type="similarity">
    <text evidence="2">Belongs to the beta sliding clamp family.</text>
</comment>
<feature type="domain" description="DNA polymerase III beta sliding clamp central" evidence="13">
    <location>
        <begin position="213"/>
        <end position="329"/>
    </location>
</feature>
<dbReference type="SMART" id="SM00480">
    <property type="entry name" value="POL3Bc"/>
    <property type="match status" value="1"/>
</dbReference>
<name>A0A090EA38_MESPL</name>
<gene>
    <name evidence="15" type="primary">dnaN</name>
    <name evidence="15" type="ORF">MPL3356_60555</name>
</gene>
<feature type="domain" description="DNA polymerase III beta sliding clamp N-terminal" evidence="12">
    <location>
        <begin position="72"/>
        <end position="191"/>
    </location>
</feature>
<keyword evidence="4" id="KW-0963">Cytoplasm</keyword>
<dbReference type="GO" id="GO:0003677">
    <property type="term" value="F:DNA binding"/>
    <property type="evidence" value="ECO:0007669"/>
    <property type="project" value="UniProtKB-KW"/>
</dbReference>
<accession>A0A090EA38</accession>
<dbReference type="InterPro" id="IPR001001">
    <property type="entry name" value="DNA_polIII_beta"/>
</dbReference>
<dbReference type="CDD" id="cd00140">
    <property type="entry name" value="beta_clamp"/>
    <property type="match status" value="1"/>
</dbReference>
<keyword evidence="16" id="KW-1185">Reference proteome</keyword>
<evidence type="ECO:0000256" key="8">
    <source>
        <dbReference type="ARBA" id="ARBA00022932"/>
    </source>
</evidence>
<dbReference type="GO" id="GO:0005737">
    <property type="term" value="C:cytoplasm"/>
    <property type="evidence" value="ECO:0007669"/>
    <property type="project" value="UniProtKB-SubCell"/>
</dbReference>
<evidence type="ECO:0000259" key="12">
    <source>
        <dbReference type="Pfam" id="PF00712"/>
    </source>
</evidence>
<evidence type="ECO:0000256" key="7">
    <source>
        <dbReference type="ARBA" id="ARBA00022705"/>
    </source>
</evidence>
<evidence type="ECO:0000256" key="9">
    <source>
        <dbReference type="ARBA" id="ARBA00023125"/>
    </source>
</evidence>
<dbReference type="InterPro" id="IPR046938">
    <property type="entry name" value="DNA_clamp_sf"/>
</dbReference>
<dbReference type="Proteomes" id="UP000045285">
    <property type="component" value="Unassembled WGS sequence"/>
</dbReference>
<dbReference type="EMBL" id="CCMZ01000056">
    <property type="protein sequence ID" value="CDX26790.1"/>
    <property type="molecule type" value="Genomic_DNA"/>
</dbReference>